<evidence type="ECO:0000313" key="2">
    <source>
        <dbReference type="EMBL" id="KKN57633.1"/>
    </source>
</evidence>
<reference evidence="2" key="1">
    <citation type="journal article" date="2015" name="Nature">
        <title>Complex archaea that bridge the gap between prokaryotes and eukaryotes.</title>
        <authorList>
            <person name="Spang A."/>
            <person name="Saw J.H."/>
            <person name="Jorgensen S.L."/>
            <person name="Zaremba-Niedzwiedzka K."/>
            <person name="Martijn J."/>
            <person name="Lind A.E."/>
            <person name="van Eijk R."/>
            <person name="Schleper C."/>
            <person name="Guy L."/>
            <person name="Ettema T.J."/>
        </authorList>
    </citation>
    <scope>NUCLEOTIDE SEQUENCE</scope>
</reference>
<sequence length="246" mass="28845">MSNKEIKLLDYANYKDCCTCNSYNSGNIDKCKRCVNQCFYKPKEGLIKLANNMSHKDNIIIQKLNNRFENYESMDRNILIEDISNLRVKIFIISITLTTAIIGLLIILSALSLYILDMILIFIFIFYLLLLYLAVSIITDIIIPDKLKIYYKEAYFIYGYIQIDSSPYIETINHVFMGPINVINKFITSITSDITLKKRICFKCKEELNYIEYCGINMYEIPIEQLEKVWLSSHIEILCCKHNIKR</sequence>
<proteinExistence type="predicted"/>
<evidence type="ECO:0000256" key="1">
    <source>
        <dbReference type="SAM" id="Phobius"/>
    </source>
</evidence>
<dbReference type="AlphaFoldDB" id="A0A0F9UVG7"/>
<name>A0A0F9UVG7_9ZZZZ</name>
<protein>
    <submittedName>
        <fullName evidence="2">Uncharacterized protein</fullName>
    </submittedName>
</protein>
<keyword evidence="1" id="KW-0812">Transmembrane</keyword>
<gene>
    <name evidence="2" type="ORF">LCGC14_0560050</name>
</gene>
<dbReference type="EMBL" id="LAZR01000795">
    <property type="protein sequence ID" value="KKN57633.1"/>
    <property type="molecule type" value="Genomic_DNA"/>
</dbReference>
<comment type="caution">
    <text evidence="2">The sequence shown here is derived from an EMBL/GenBank/DDBJ whole genome shotgun (WGS) entry which is preliminary data.</text>
</comment>
<keyword evidence="1" id="KW-1133">Transmembrane helix</keyword>
<feature type="transmembrane region" description="Helical" evidence="1">
    <location>
        <begin position="121"/>
        <end position="143"/>
    </location>
</feature>
<organism evidence="2">
    <name type="scientific">marine sediment metagenome</name>
    <dbReference type="NCBI Taxonomy" id="412755"/>
    <lineage>
        <taxon>unclassified sequences</taxon>
        <taxon>metagenomes</taxon>
        <taxon>ecological metagenomes</taxon>
    </lineage>
</organism>
<accession>A0A0F9UVG7</accession>
<feature type="transmembrane region" description="Helical" evidence="1">
    <location>
        <begin position="90"/>
        <end position="115"/>
    </location>
</feature>
<keyword evidence="1" id="KW-0472">Membrane</keyword>